<dbReference type="CDD" id="cd10148">
    <property type="entry name" value="CsoR-like_DUF156"/>
    <property type="match status" value="1"/>
</dbReference>
<dbReference type="OMA" id="TIVFEHH"/>
<dbReference type="PANTHER" id="PTHR33677:SF3">
    <property type="entry name" value="COPPER-SENSING TRANSCRIPTIONAL REPRESSOR RICR"/>
    <property type="match status" value="1"/>
</dbReference>
<proteinExistence type="inferred from homology"/>
<dbReference type="EMBL" id="WDPD01000001">
    <property type="protein sequence ID" value="KAB7462466.1"/>
    <property type="molecule type" value="Genomic_DNA"/>
</dbReference>
<dbReference type="Gene3D" id="1.20.58.1000">
    <property type="entry name" value="Metal-sensitive repressor, helix protomer"/>
    <property type="match status" value="1"/>
</dbReference>
<dbReference type="InterPro" id="IPR003735">
    <property type="entry name" value="Metal_Tscrpt_repr"/>
</dbReference>
<dbReference type="RefSeq" id="WP_003839052.1">
    <property type="nucleotide sequence ID" value="NZ_BCYE01000016.1"/>
</dbReference>
<dbReference type="GO" id="GO:0003677">
    <property type="term" value="F:DNA binding"/>
    <property type="evidence" value="ECO:0007669"/>
    <property type="project" value="InterPro"/>
</dbReference>
<keyword evidence="2" id="KW-0186">Copper</keyword>
<evidence type="ECO:0000313" key="4">
    <source>
        <dbReference type="Proteomes" id="UP000429211"/>
    </source>
</evidence>
<sequence>MNVTQHGYADDQKNIIARLNRIEGQVRGIKQMTEDGEYCIDILTQISAANSALKSVALLLLDDHLNHCVKQATQEGGAVSDEKLTEVSAAITRLVKS</sequence>
<dbReference type="Pfam" id="PF02583">
    <property type="entry name" value="Trns_repr_metal"/>
    <property type="match status" value="1"/>
</dbReference>
<comment type="similarity">
    <text evidence="1">Belongs to the CsoR family.</text>
</comment>
<gene>
    <name evidence="3" type="ORF">GBB04_01460</name>
</gene>
<accession>A0A1V8Q5G3</accession>
<dbReference type="GeneID" id="31606919"/>
<dbReference type="GO" id="GO:0046872">
    <property type="term" value="F:metal ion binding"/>
    <property type="evidence" value="ECO:0007669"/>
    <property type="project" value="InterPro"/>
</dbReference>
<dbReference type="AlphaFoldDB" id="A0A1V8Q5G3"/>
<comment type="caution">
    <text evidence="3">The sequence shown here is derived from an EMBL/GenBank/DDBJ whole genome shotgun (WGS) entry which is preliminary data.</text>
</comment>
<dbReference type="Proteomes" id="UP000429211">
    <property type="component" value="Unassembled WGS sequence"/>
</dbReference>
<dbReference type="GO" id="GO:0045892">
    <property type="term" value="P:negative regulation of DNA-templated transcription"/>
    <property type="evidence" value="ECO:0007669"/>
    <property type="project" value="UniProtKB-ARBA"/>
</dbReference>
<dbReference type="PANTHER" id="PTHR33677">
    <property type="entry name" value="TRANSCRIPTIONAL REPRESSOR FRMR-RELATED"/>
    <property type="match status" value="1"/>
</dbReference>
<evidence type="ECO:0000313" key="3">
    <source>
        <dbReference type="EMBL" id="KAB7462466.1"/>
    </source>
</evidence>
<organism evidence="3 4">
    <name type="scientific">Bifidobacterium dentium</name>
    <dbReference type="NCBI Taxonomy" id="1689"/>
    <lineage>
        <taxon>Bacteria</taxon>
        <taxon>Bacillati</taxon>
        <taxon>Actinomycetota</taxon>
        <taxon>Actinomycetes</taxon>
        <taxon>Bifidobacteriales</taxon>
        <taxon>Bifidobacteriaceae</taxon>
        <taxon>Bifidobacterium</taxon>
    </lineage>
</organism>
<protein>
    <submittedName>
        <fullName evidence="3">Metal-sensitive transcriptional regulator</fullName>
    </submittedName>
</protein>
<reference evidence="3 4" key="1">
    <citation type="journal article" date="2019" name="Nat. Med.">
        <title>A library of human gut bacterial isolates paired with longitudinal multiomics data enables mechanistic microbiome research.</title>
        <authorList>
            <person name="Poyet M."/>
            <person name="Groussin M."/>
            <person name="Gibbons S.M."/>
            <person name="Avila-Pacheco J."/>
            <person name="Jiang X."/>
            <person name="Kearney S.M."/>
            <person name="Perrotta A.R."/>
            <person name="Berdy B."/>
            <person name="Zhao S."/>
            <person name="Lieberman T.D."/>
            <person name="Swanson P.K."/>
            <person name="Smith M."/>
            <person name="Roesemann S."/>
            <person name="Alexander J.E."/>
            <person name="Rich S.A."/>
            <person name="Livny J."/>
            <person name="Vlamakis H."/>
            <person name="Clish C."/>
            <person name="Bullock K."/>
            <person name="Deik A."/>
            <person name="Scott J."/>
            <person name="Pierce K.A."/>
            <person name="Xavier R.J."/>
            <person name="Alm E.J."/>
        </authorList>
    </citation>
    <scope>NUCLEOTIDE SEQUENCE [LARGE SCALE GENOMIC DNA]</scope>
    <source>
        <strain evidence="3 4">BIOML-A2</strain>
    </source>
</reference>
<dbReference type="InterPro" id="IPR038390">
    <property type="entry name" value="Metal_Tscrpt_repr_sf"/>
</dbReference>
<evidence type="ECO:0000256" key="2">
    <source>
        <dbReference type="ARBA" id="ARBA00023008"/>
    </source>
</evidence>
<name>A0A1V8Q5G3_9BIFI</name>
<evidence type="ECO:0000256" key="1">
    <source>
        <dbReference type="ARBA" id="ARBA00005428"/>
    </source>
</evidence>